<accession>A0A427XDE1</accession>
<reference evidence="2 3" key="1">
    <citation type="submission" date="2018-11" db="EMBL/GenBank/DDBJ databases">
        <title>Genome sequence of Apiotrichum porosum DSM 27194.</title>
        <authorList>
            <person name="Aliyu H."/>
            <person name="Gorte O."/>
            <person name="Ochsenreither K."/>
        </authorList>
    </citation>
    <scope>NUCLEOTIDE SEQUENCE [LARGE SCALE GENOMIC DNA]</scope>
    <source>
        <strain evidence="2 3">DSM 27194</strain>
    </source>
</reference>
<evidence type="ECO:0000259" key="1">
    <source>
        <dbReference type="Pfam" id="PF13460"/>
    </source>
</evidence>
<dbReference type="RefSeq" id="XP_028472056.1">
    <property type="nucleotide sequence ID" value="XM_028619483.1"/>
</dbReference>
<dbReference type="EMBL" id="RSCE01000019">
    <property type="protein sequence ID" value="RSH76909.1"/>
    <property type="molecule type" value="Genomic_DNA"/>
</dbReference>
<sequence>MTSVIITGATGTAGSAVLNNALANPLISHVTVLARRAPKVTSDKLTTVIIPSDENPKGFSELTPATIAQLKGSDAVIWALGISQLQVSKDEYNTITYDYTKEAAKAFAPLGTKDKPFRFVFVSGMGADQSGKSSTLFAKVKGQVERELVADETESFKTVNLRPGGIVPAADHAHNLNFFNRSFLTAFNWLLPSQMIKSDDLAVAAVNLAAGRGWDERDAEHVIYNKQLLKMAQDFSSQMAPQ</sequence>
<evidence type="ECO:0000313" key="2">
    <source>
        <dbReference type="EMBL" id="RSH76909.1"/>
    </source>
</evidence>
<dbReference type="PANTHER" id="PTHR14097">
    <property type="entry name" value="OXIDOREDUCTASE HTATIP2"/>
    <property type="match status" value="1"/>
</dbReference>
<evidence type="ECO:0000313" key="3">
    <source>
        <dbReference type="Proteomes" id="UP000279236"/>
    </source>
</evidence>
<dbReference type="SUPFAM" id="SSF51735">
    <property type="entry name" value="NAD(P)-binding Rossmann-fold domains"/>
    <property type="match status" value="1"/>
</dbReference>
<feature type="domain" description="NAD(P)-binding" evidence="1">
    <location>
        <begin position="8"/>
        <end position="134"/>
    </location>
</feature>
<dbReference type="InterPro" id="IPR016040">
    <property type="entry name" value="NAD(P)-bd_dom"/>
</dbReference>
<dbReference type="InterPro" id="IPR036291">
    <property type="entry name" value="NAD(P)-bd_dom_sf"/>
</dbReference>
<keyword evidence="3" id="KW-1185">Reference proteome</keyword>
<dbReference type="Gene3D" id="3.40.50.720">
    <property type="entry name" value="NAD(P)-binding Rossmann-like Domain"/>
    <property type="match status" value="1"/>
</dbReference>
<dbReference type="AlphaFoldDB" id="A0A427XDE1"/>
<protein>
    <recommendedName>
        <fullName evidence="1">NAD(P)-binding domain-containing protein</fullName>
    </recommendedName>
</protein>
<organism evidence="2 3">
    <name type="scientific">Apiotrichum porosum</name>
    <dbReference type="NCBI Taxonomy" id="105984"/>
    <lineage>
        <taxon>Eukaryota</taxon>
        <taxon>Fungi</taxon>
        <taxon>Dikarya</taxon>
        <taxon>Basidiomycota</taxon>
        <taxon>Agaricomycotina</taxon>
        <taxon>Tremellomycetes</taxon>
        <taxon>Trichosporonales</taxon>
        <taxon>Trichosporonaceae</taxon>
        <taxon>Apiotrichum</taxon>
    </lineage>
</organism>
<proteinExistence type="predicted"/>
<name>A0A427XDE1_9TREE</name>
<dbReference type="PANTHER" id="PTHR14097:SF8">
    <property type="entry name" value="NAD(P)-BINDING DOMAIN-CONTAINING PROTEIN"/>
    <property type="match status" value="1"/>
</dbReference>
<comment type="caution">
    <text evidence="2">The sequence shown here is derived from an EMBL/GenBank/DDBJ whole genome shotgun (WGS) entry which is preliminary data.</text>
</comment>
<dbReference type="Pfam" id="PF13460">
    <property type="entry name" value="NAD_binding_10"/>
    <property type="match status" value="1"/>
</dbReference>
<dbReference type="Proteomes" id="UP000279236">
    <property type="component" value="Unassembled WGS sequence"/>
</dbReference>
<dbReference type="GeneID" id="39588388"/>
<gene>
    <name evidence="2" type="ORF">EHS24_003845</name>
</gene>
<dbReference type="STRING" id="105984.A0A427XDE1"/>
<dbReference type="OrthoDB" id="9975943at2759"/>